<comment type="caution">
    <text evidence="1">The sequence shown here is derived from an EMBL/GenBank/DDBJ whole genome shotgun (WGS) entry which is preliminary data.</text>
</comment>
<dbReference type="Proteomes" id="UP000603453">
    <property type="component" value="Unassembled WGS sequence"/>
</dbReference>
<evidence type="ECO:0000313" key="1">
    <source>
        <dbReference type="EMBL" id="KAG2205438.1"/>
    </source>
</evidence>
<reference evidence="1" key="1">
    <citation type="submission" date="2020-12" db="EMBL/GenBank/DDBJ databases">
        <title>Metabolic potential, ecology and presence of endohyphal bacteria is reflected in genomic diversity of Mucoromycotina.</title>
        <authorList>
            <person name="Muszewska A."/>
            <person name="Okrasinska A."/>
            <person name="Steczkiewicz K."/>
            <person name="Drgas O."/>
            <person name="Orlowska M."/>
            <person name="Perlinska-Lenart U."/>
            <person name="Aleksandrzak-Piekarczyk T."/>
            <person name="Szatraj K."/>
            <person name="Zielenkiewicz U."/>
            <person name="Pilsyk S."/>
            <person name="Malc E."/>
            <person name="Mieczkowski P."/>
            <person name="Kruszewska J.S."/>
            <person name="Biernat P."/>
            <person name="Pawlowska J."/>
        </authorList>
    </citation>
    <scope>NUCLEOTIDE SEQUENCE</scope>
    <source>
        <strain evidence="1">WA0000017839</strain>
    </source>
</reference>
<dbReference type="EMBL" id="JAEPRD010000037">
    <property type="protein sequence ID" value="KAG2205438.1"/>
    <property type="molecule type" value="Genomic_DNA"/>
</dbReference>
<name>A0A8H7R8Z3_9FUNG</name>
<protein>
    <submittedName>
        <fullName evidence="1">Uncharacterized protein</fullName>
    </submittedName>
</protein>
<dbReference type="AlphaFoldDB" id="A0A8H7R8Z3"/>
<organism evidence="1 2">
    <name type="scientific">Mucor saturninus</name>
    <dbReference type="NCBI Taxonomy" id="64648"/>
    <lineage>
        <taxon>Eukaryota</taxon>
        <taxon>Fungi</taxon>
        <taxon>Fungi incertae sedis</taxon>
        <taxon>Mucoromycota</taxon>
        <taxon>Mucoromycotina</taxon>
        <taxon>Mucoromycetes</taxon>
        <taxon>Mucorales</taxon>
        <taxon>Mucorineae</taxon>
        <taxon>Mucoraceae</taxon>
        <taxon>Mucor</taxon>
    </lineage>
</organism>
<proteinExistence type="predicted"/>
<evidence type="ECO:0000313" key="2">
    <source>
        <dbReference type="Proteomes" id="UP000603453"/>
    </source>
</evidence>
<dbReference type="OrthoDB" id="2263259at2759"/>
<gene>
    <name evidence="1" type="ORF">INT47_007223</name>
</gene>
<sequence>WAKRCIVLTSATLKAKEPNNDEELHPLEALGHFICSQSLSMSTLDYGKNDKWAKLFYSVAHANIKQLCGEEDEKLEAIDKGSIEKALSYVDDTLGFLERQKRKYCEAIETTPIEETPPLVYLNKNRKLTNSVDLNDERNKTELRFYNNGKVWVTRYTNLYNGSKVSNQEESTERSVLSKDILAS</sequence>
<accession>A0A8H7R8Z3</accession>
<feature type="non-terminal residue" evidence="1">
    <location>
        <position position="184"/>
    </location>
</feature>
<keyword evidence="2" id="KW-1185">Reference proteome</keyword>